<dbReference type="InterPro" id="IPR017972">
    <property type="entry name" value="Cyt_P450_CS"/>
</dbReference>
<evidence type="ECO:0000256" key="2">
    <source>
        <dbReference type="ARBA" id="ARBA00010617"/>
    </source>
</evidence>
<keyword evidence="6" id="KW-1185">Reference proteome</keyword>
<dbReference type="STRING" id="391625.PPSIR1_20774"/>
<reference evidence="5 6" key="1">
    <citation type="submission" date="2007-06" db="EMBL/GenBank/DDBJ databases">
        <authorList>
            <person name="Shimkets L."/>
            <person name="Ferriera S."/>
            <person name="Johnson J."/>
            <person name="Kravitz S."/>
            <person name="Beeson K."/>
            <person name="Sutton G."/>
            <person name="Rogers Y.-H."/>
            <person name="Friedman R."/>
            <person name="Frazier M."/>
            <person name="Venter J.C."/>
        </authorList>
    </citation>
    <scope>NUCLEOTIDE SEQUENCE [LARGE SCALE GENOMIC DNA]</scope>
    <source>
        <strain evidence="5 6">SIR-1</strain>
    </source>
</reference>
<evidence type="ECO:0000256" key="3">
    <source>
        <dbReference type="PIRSR" id="PIRSR602401-1"/>
    </source>
</evidence>
<comment type="caution">
    <text evidence="5">The sequence shown here is derived from an EMBL/GenBank/DDBJ whole genome shotgun (WGS) entry which is preliminary data.</text>
</comment>
<dbReference type="PRINTS" id="PR00385">
    <property type="entry name" value="P450"/>
</dbReference>
<dbReference type="Pfam" id="PF00067">
    <property type="entry name" value="p450"/>
    <property type="match status" value="1"/>
</dbReference>
<dbReference type="PANTHER" id="PTHR24305:SF166">
    <property type="entry name" value="CYTOCHROME P450 12A4, MITOCHONDRIAL-RELATED"/>
    <property type="match status" value="1"/>
</dbReference>
<keyword evidence="4" id="KW-0503">Monooxygenase</keyword>
<dbReference type="SUPFAM" id="SSF48264">
    <property type="entry name" value="Cytochrome P450"/>
    <property type="match status" value="1"/>
</dbReference>
<keyword evidence="4" id="KW-0560">Oxidoreductase</keyword>
<evidence type="ECO:0000313" key="6">
    <source>
        <dbReference type="Proteomes" id="UP000005801"/>
    </source>
</evidence>
<dbReference type="EMBL" id="ABCS01000110">
    <property type="protein sequence ID" value="EDM74917.1"/>
    <property type="molecule type" value="Genomic_DNA"/>
</dbReference>
<dbReference type="GO" id="GO:0020037">
    <property type="term" value="F:heme binding"/>
    <property type="evidence" value="ECO:0007669"/>
    <property type="project" value="InterPro"/>
</dbReference>
<dbReference type="PANTHER" id="PTHR24305">
    <property type="entry name" value="CYTOCHROME P450"/>
    <property type="match status" value="1"/>
</dbReference>
<evidence type="ECO:0000256" key="1">
    <source>
        <dbReference type="ARBA" id="ARBA00001971"/>
    </source>
</evidence>
<dbReference type="CDD" id="cd11053">
    <property type="entry name" value="CYP110-like"/>
    <property type="match status" value="1"/>
</dbReference>
<dbReference type="InterPro" id="IPR002401">
    <property type="entry name" value="Cyt_P450_E_grp-I"/>
</dbReference>
<name>A6GGS0_9BACT</name>
<organism evidence="5 6">
    <name type="scientific">Plesiocystis pacifica SIR-1</name>
    <dbReference type="NCBI Taxonomy" id="391625"/>
    <lineage>
        <taxon>Bacteria</taxon>
        <taxon>Pseudomonadati</taxon>
        <taxon>Myxococcota</taxon>
        <taxon>Polyangia</taxon>
        <taxon>Nannocystales</taxon>
        <taxon>Nannocystaceae</taxon>
        <taxon>Plesiocystis</taxon>
    </lineage>
</organism>
<comment type="cofactor">
    <cofactor evidence="1 3">
        <name>heme</name>
        <dbReference type="ChEBI" id="CHEBI:30413"/>
    </cofactor>
</comment>
<evidence type="ECO:0000313" key="5">
    <source>
        <dbReference type="EMBL" id="EDM74917.1"/>
    </source>
</evidence>
<dbReference type="eggNOG" id="COG2124">
    <property type="taxonomic scope" value="Bacteria"/>
</dbReference>
<dbReference type="AlphaFoldDB" id="A6GGS0"/>
<accession>A6GGS0</accession>
<dbReference type="PRINTS" id="PR00463">
    <property type="entry name" value="EP450I"/>
</dbReference>
<dbReference type="Proteomes" id="UP000005801">
    <property type="component" value="Unassembled WGS sequence"/>
</dbReference>
<keyword evidence="3 4" id="KW-0479">Metal-binding</keyword>
<keyword evidence="3 4" id="KW-0349">Heme</keyword>
<dbReference type="GO" id="GO:0004497">
    <property type="term" value="F:monooxygenase activity"/>
    <property type="evidence" value="ECO:0007669"/>
    <property type="project" value="UniProtKB-KW"/>
</dbReference>
<dbReference type="PROSITE" id="PS00086">
    <property type="entry name" value="CYTOCHROME_P450"/>
    <property type="match status" value="1"/>
</dbReference>
<dbReference type="GO" id="GO:0016705">
    <property type="term" value="F:oxidoreductase activity, acting on paired donors, with incorporation or reduction of molecular oxygen"/>
    <property type="evidence" value="ECO:0007669"/>
    <property type="project" value="InterPro"/>
</dbReference>
<sequence>MLCAMPLPPAYAPSPLSQATRLGMDPYGLLRDARDAHGPDFTLRIPGDRMAVFSDPERVKEVLRLAPSQFDASEVNVPINLGPNSLLFLDGDRHKRERKLLMPPLHGERITVFGELMARLTAARVDALLAETSPGASIDLMPEFQRVTLSVIVASIFGVIDPQRQRELEGLTLAWTRAALAQSVFLVSMMTSGAKVRAFLERKTNASLRSGAHGRASLLRPLPWQRLADAKARVVVRLREELAACRAVDPERRAERSDILALLVDTQDEQGQPLDDAHIIDELLTLLVGGHETTATALSWAMHHLLSEPTALAKLHAELDAAAPEGPATPASAWTPERVESLDYLGACIDESMRLSPIAPAVGRRVVGPTTIGDYELPAGVVAWASIYLVHHDPAVWGEDAEVFRPQRFLDGGRFKANQYFPFGGGNRRCIGAAFANYEMRVILAVLLSRARVEAEPGVVNQPVIHGFAVTPSQGVRVRIRPRSA</sequence>
<feature type="binding site" description="axial binding residue" evidence="3">
    <location>
        <position position="430"/>
    </location>
    <ligand>
        <name>heme</name>
        <dbReference type="ChEBI" id="CHEBI:30413"/>
    </ligand>
    <ligandPart>
        <name>Fe</name>
        <dbReference type="ChEBI" id="CHEBI:18248"/>
    </ligandPart>
</feature>
<proteinExistence type="inferred from homology"/>
<keyword evidence="3 4" id="KW-0408">Iron</keyword>
<dbReference type="InterPro" id="IPR001128">
    <property type="entry name" value="Cyt_P450"/>
</dbReference>
<dbReference type="Gene3D" id="1.10.630.10">
    <property type="entry name" value="Cytochrome P450"/>
    <property type="match status" value="1"/>
</dbReference>
<dbReference type="InterPro" id="IPR050121">
    <property type="entry name" value="Cytochrome_P450_monoxygenase"/>
</dbReference>
<protein>
    <submittedName>
        <fullName evidence="5">Cytochrome P450</fullName>
    </submittedName>
</protein>
<comment type="similarity">
    <text evidence="2 4">Belongs to the cytochrome P450 family.</text>
</comment>
<dbReference type="GO" id="GO:0005506">
    <property type="term" value="F:iron ion binding"/>
    <property type="evidence" value="ECO:0007669"/>
    <property type="project" value="InterPro"/>
</dbReference>
<gene>
    <name evidence="5" type="ORF">PPSIR1_20774</name>
</gene>
<evidence type="ECO:0000256" key="4">
    <source>
        <dbReference type="RuleBase" id="RU000461"/>
    </source>
</evidence>
<dbReference type="InterPro" id="IPR036396">
    <property type="entry name" value="Cyt_P450_sf"/>
</dbReference>